<reference evidence="1" key="1">
    <citation type="submission" date="2019-08" db="EMBL/GenBank/DDBJ databases">
        <authorList>
            <person name="Kucharzyk K."/>
            <person name="Murdoch R.W."/>
            <person name="Higgins S."/>
            <person name="Loffler F."/>
        </authorList>
    </citation>
    <scope>NUCLEOTIDE SEQUENCE</scope>
</reference>
<dbReference type="AlphaFoldDB" id="A0A645DDJ7"/>
<dbReference type="EMBL" id="VSSQ01035246">
    <property type="protein sequence ID" value="MPM87421.1"/>
    <property type="molecule type" value="Genomic_DNA"/>
</dbReference>
<comment type="caution">
    <text evidence="1">The sequence shown here is derived from an EMBL/GenBank/DDBJ whole genome shotgun (WGS) entry which is preliminary data.</text>
</comment>
<accession>A0A645DDJ7</accession>
<sequence>MAQTVADIKKRTQPFGAGAVALAKKTVVEMFAICAQAMLVHKLGV</sequence>
<name>A0A645DDJ7_9ZZZZ</name>
<protein>
    <submittedName>
        <fullName evidence="1">Uncharacterized protein</fullName>
    </submittedName>
</protein>
<evidence type="ECO:0000313" key="1">
    <source>
        <dbReference type="EMBL" id="MPM87421.1"/>
    </source>
</evidence>
<proteinExistence type="predicted"/>
<gene>
    <name evidence="1" type="ORF">SDC9_134517</name>
</gene>
<organism evidence="1">
    <name type="scientific">bioreactor metagenome</name>
    <dbReference type="NCBI Taxonomy" id="1076179"/>
    <lineage>
        <taxon>unclassified sequences</taxon>
        <taxon>metagenomes</taxon>
        <taxon>ecological metagenomes</taxon>
    </lineage>
</organism>